<protein>
    <recommendedName>
        <fullName evidence="1">FAD-binding domain-containing protein</fullName>
    </recommendedName>
</protein>
<dbReference type="GO" id="GO:0071949">
    <property type="term" value="F:FAD binding"/>
    <property type="evidence" value="ECO:0007669"/>
    <property type="project" value="InterPro"/>
</dbReference>
<dbReference type="RefSeq" id="WP_229695108.1">
    <property type="nucleotide sequence ID" value="NZ_BAABER010000001.1"/>
</dbReference>
<gene>
    <name evidence="2" type="ORF">GCM10012282_18230</name>
</gene>
<proteinExistence type="predicted"/>
<dbReference type="Gene3D" id="3.30.9.100">
    <property type="match status" value="1"/>
</dbReference>
<dbReference type="PANTHER" id="PTHR43422">
    <property type="entry name" value="THIAMINE THIAZOLE SYNTHASE"/>
    <property type="match status" value="1"/>
</dbReference>
<feature type="domain" description="FAD-binding" evidence="1">
    <location>
        <begin position="24"/>
        <end position="357"/>
    </location>
</feature>
<dbReference type="Proteomes" id="UP000625682">
    <property type="component" value="Unassembled WGS sequence"/>
</dbReference>
<evidence type="ECO:0000259" key="1">
    <source>
        <dbReference type="Pfam" id="PF01494"/>
    </source>
</evidence>
<name>A0A917KPM7_9ACTN</name>
<reference evidence="2" key="1">
    <citation type="journal article" date="2014" name="Int. J. Syst. Evol. Microbiol.">
        <title>Complete genome sequence of Corynebacterium casei LMG S-19264T (=DSM 44701T), isolated from a smear-ripened cheese.</title>
        <authorList>
            <consortium name="US DOE Joint Genome Institute (JGI-PGF)"/>
            <person name="Walter F."/>
            <person name="Albersmeier A."/>
            <person name="Kalinowski J."/>
            <person name="Ruckert C."/>
        </authorList>
    </citation>
    <scope>NUCLEOTIDE SEQUENCE</scope>
    <source>
        <strain evidence="2">CGMCC 4.7272</strain>
    </source>
</reference>
<dbReference type="InterPro" id="IPR036188">
    <property type="entry name" value="FAD/NAD-bd_sf"/>
</dbReference>
<dbReference type="AlphaFoldDB" id="A0A917KPM7"/>
<dbReference type="PANTHER" id="PTHR43422:SF3">
    <property type="entry name" value="THIAMINE THIAZOLE SYNTHASE"/>
    <property type="match status" value="1"/>
</dbReference>
<comment type="caution">
    <text evidence="2">The sequence shown here is derived from an EMBL/GenBank/DDBJ whole genome shotgun (WGS) entry which is preliminary data.</text>
</comment>
<dbReference type="SUPFAM" id="SSF51905">
    <property type="entry name" value="FAD/NAD(P)-binding domain"/>
    <property type="match status" value="1"/>
</dbReference>
<reference evidence="2" key="2">
    <citation type="submission" date="2020-09" db="EMBL/GenBank/DDBJ databases">
        <authorList>
            <person name="Sun Q."/>
            <person name="Zhou Y."/>
        </authorList>
    </citation>
    <scope>NUCLEOTIDE SEQUENCE</scope>
    <source>
        <strain evidence="2">CGMCC 4.7272</strain>
    </source>
</reference>
<accession>A0A917KPM7</accession>
<dbReference type="Pfam" id="PF01494">
    <property type="entry name" value="FAD_binding_3"/>
    <property type="match status" value="1"/>
</dbReference>
<evidence type="ECO:0000313" key="2">
    <source>
        <dbReference type="EMBL" id="GGJ22062.1"/>
    </source>
</evidence>
<dbReference type="EMBL" id="BMMU01000004">
    <property type="protein sequence ID" value="GGJ22062.1"/>
    <property type="molecule type" value="Genomic_DNA"/>
</dbReference>
<sequence>MSDRPTSVVSPAGPATGRTVRSAVVLGGSFAGLLAARALVGFADRVTVVERDVLPDGPEPRRNLPQARHVHTLWSGGARAVEELVPGVSELLLDAGAHRLAVTTDMVALAPEGWFRRWDESHHVLLCGRDLLDATIRAQILDDDRIKLVEHAEVLGLEGTDEAVTGVRVRGADGGRRTLHADLVVDATGRASRAPHWLRELGLPEPPRRVVDSGLAYASRMYRAPEPARHGYPVVNVQADPRAGGPGRAGVLVPIEDGCWLVSLSGTRGSEPPTDGAEFTRFAREELRHPVIADLLAGAEALTDVSVTRTTSNRRHYYERMPAWPENFTVIGDALAAYNPIYGHGMSVAAQSAVALRDVIHRQGWGTPGLSRRIQKAVARPVAAAWDLATSQDIFYPGATEQGPTLRDRLLAAYVSRLMRTATGNGRIARRVTDVTSLERGAEVLLAPSVLLAAAIGPLKPPLSGPPLRPEEWKVAEWE</sequence>
<keyword evidence="3" id="KW-1185">Reference proteome</keyword>
<dbReference type="Gene3D" id="3.50.50.60">
    <property type="entry name" value="FAD/NAD(P)-binding domain"/>
    <property type="match status" value="1"/>
</dbReference>
<organism evidence="2 3">
    <name type="scientific">Streptomyces lacrimifluminis</name>
    <dbReference type="NCBI Taxonomy" id="1500077"/>
    <lineage>
        <taxon>Bacteria</taxon>
        <taxon>Bacillati</taxon>
        <taxon>Actinomycetota</taxon>
        <taxon>Actinomycetes</taxon>
        <taxon>Kitasatosporales</taxon>
        <taxon>Streptomycetaceae</taxon>
        <taxon>Streptomyces</taxon>
    </lineage>
</organism>
<dbReference type="InterPro" id="IPR002938">
    <property type="entry name" value="FAD-bd"/>
</dbReference>
<evidence type="ECO:0000313" key="3">
    <source>
        <dbReference type="Proteomes" id="UP000625682"/>
    </source>
</evidence>